<dbReference type="CDD" id="cd17324">
    <property type="entry name" value="MFS_NepI_like"/>
    <property type="match status" value="1"/>
</dbReference>
<evidence type="ECO:0000256" key="4">
    <source>
        <dbReference type="ARBA" id="ARBA00023136"/>
    </source>
</evidence>
<proteinExistence type="predicted"/>
<dbReference type="PANTHER" id="PTHR42910">
    <property type="entry name" value="TRANSPORTER SCO4007-RELATED"/>
    <property type="match status" value="1"/>
</dbReference>
<dbReference type="Gene3D" id="1.20.1250.20">
    <property type="entry name" value="MFS general substrate transporter like domains"/>
    <property type="match status" value="1"/>
</dbReference>
<sequence>MSALVASPAPTLKPALSRPLTLLLSIACGVAVANIYFPQAISPLIADGLKVSKSSAALVTTCAQLGYAAGIFLLVPLGDRVRHRRLVTVLLLLTAVGLVLAGTADALPMMVLASTLIGVTTVVPQILIPMAAGLAEPERRGEVTGTLLSGLIGGILLARTFSGTLGQWLGWRAPYLVAAVAVLVLSVALAVLMPVTTPSTGERYPALLAASVRLLRAEPLLRRSCQYQVLVFAGFSAAWTALALHVTGPTYHLGTPAVGLLALVGAGSMFATPRAGRATDRLGPDAVNLRCLLGVLAAAGVLLLGTVGGVLGLVGLAVGMLALDVAVQSGQVANQARIFALRPQERARLNTAYMTCAFLGGSAGSWLGVRAYSAFGWNGVCGVVAVVGGAALVRCSLAGKPRG</sequence>
<feature type="transmembrane region" description="Helical" evidence="5">
    <location>
        <begin position="375"/>
        <end position="397"/>
    </location>
</feature>
<protein>
    <submittedName>
        <fullName evidence="7">MFS transporter</fullName>
    </submittedName>
</protein>
<accession>A0ABS5KWM0</accession>
<keyword evidence="3 5" id="KW-1133">Transmembrane helix</keyword>
<evidence type="ECO:0000256" key="2">
    <source>
        <dbReference type="ARBA" id="ARBA00022692"/>
    </source>
</evidence>
<dbReference type="InterPro" id="IPR036259">
    <property type="entry name" value="MFS_trans_sf"/>
</dbReference>
<feature type="transmembrane region" description="Helical" evidence="5">
    <location>
        <begin position="253"/>
        <end position="275"/>
    </location>
</feature>
<feature type="transmembrane region" description="Helical" evidence="5">
    <location>
        <begin position="229"/>
        <end position="247"/>
    </location>
</feature>
<evidence type="ECO:0000256" key="3">
    <source>
        <dbReference type="ARBA" id="ARBA00022989"/>
    </source>
</evidence>
<gene>
    <name evidence="7" type="ORF">KGQ19_26675</name>
</gene>
<feature type="transmembrane region" description="Helical" evidence="5">
    <location>
        <begin position="110"/>
        <end position="135"/>
    </location>
</feature>
<keyword evidence="4 5" id="KW-0472">Membrane</keyword>
<evidence type="ECO:0000256" key="5">
    <source>
        <dbReference type="SAM" id="Phobius"/>
    </source>
</evidence>
<feature type="transmembrane region" description="Helical" evidence="5">
    <location>
        <begin position="20"/>
        <end position="37"/>
    </location>
</feature>
<dbReference type="Proteomes" id="UP000730482">
    <property type="component" value="Unassembled WGS sequence"/>
</dbReference>
<evidence type="ECO:0000259" key="6">
    <source>
        <dbReference type="PROSITE" id="PS50850"/>
    </source>
</evidence>
<feature type="transmembrane region" description="Helical" evidence="5">
    <location>
        <begin position="87"/>
        <end position="104"/>
    </location>
</feature>
<dbReference type="PROSITE" id="PS50850">
    <property type="entry name" value="MFS"/>
    <property type="match status" value="1"/>
</dbReference>
<feature type="transmembrane region" description="Helical" evidence="5">
    <location>
        <begin position="57"/>
        <end position="75"/>
    </location>
</feature>
<comment type="subcellular location">
    <subcellularLocation>
        <location evidence="1">Cell membrane</location>
        <topology evidence="1">Multi-pass membrane protein</topology>
    </subcellularLocation>
</comment>
<name>A0ABS5KWM0_9ACTN</name>
<evidence type="ECO:0000313" key="7">
    <source>
        <dbReference type="EMBL" id="MBS2550460.1"/>
    </source>
</evidence>
<evidence type="ECO:0000256" key="1">
    <source>
        <dbReference type="ARBA" id="ARBA00004651"/>
    </source>
</evidence>
<reference evidence="7 8" key="1">
    <citation type="submission" date="2020-02" db="EMBL/GenBank/DDBJ databases">
        <title>Acidophilic actinobacteria isolated from forest soil.</title>
        <authorList>
            <person name="Golinska P."/>
        </authorList>
    </citation>
    <scope>NUCLEOTIDE SEQUENCE [LARGE SCALE GENOMIC DNA]</scope>
    <source>
        <strain evidence="7 8">NL8</strain>
    </source>
</reference>
<dbReference type="SUPFAM" id="SSF103473">
    <property type="entry name" value="MFS general substrate transporter"/>
    <property type="match status" value="1"/>
</dbReference>
<dbReference type="Pfam" id="PF07690">
    <property type="entry name" value="MFS_1"/>
    <property type="match status" value="1"/>
</dbReference>
<dbReference type="RefSeq" id="WP_212013303.1">
    <property type="nucleotide sequence ID" value="NZ_JAAFYZ010000103.1"/>
</dbReference>
<feature type="transmembrane region" description="Helical" evidence="5">
    <location>
        <begin position="287"/>
        <end position="304"/>
    </location>
</feature>
<dbReference type="EMBL" id="JAAFYZ010000103">
    <property type="protein sequence ID" value="MBS2550460.1"/>
    <property type="molecule type" value="Genomic_DNA"/>
</dbReference>
<keyword evidence="2 5" id="KW-0812">Transmembrane</keyword>
<evidence type="ECO:0000313" key="8">
    <source>
        <dbReference type="Proteomes" id="UP000730482"/>
    </source>
</evidence>
<dbReference type="PANTHER" id="PTHR42910:SF1">
    <property type="entry name" value="MAJOR FACILITATOR SUPERFAMILY (MFS) PROFILE DOMAIN-CONTAINING PROTEIN"/>
    <property type="match status" value="1"/>
</dbReference>
<dbReference type="InterPro" id="IPR020846">
    <property type="entry name" value="MFS_dom"/>
</dbReference>
<organism evidence="7 8">
    <name type="scientific">Catenulispora pinistramenti</name>
    <dbReference type="NCBI Taxonomy" id="2705254"/>
    <lineage>
        <taxon>Bacteria</taxon>
        <taxon>Bacillati</taxon>
        <taxon>Actinomycetota</taxon>
        <taxon>Actinomycetes</taxon>
        <taxon>Catenulisporales</taxon>
        <taxon>Catenulisporaceae</taxon>
        <taxon>Catenulispora</taxon>
    </lineage>
</organism>
<feature type="domain" description="Major facilitator superfamily (MFS) profile" evidence="6">
    <location>
        <begin position="20"/>
        <end position="403"/>
    </location>
</feature>
<keyword evidence="8" id="KW-1185">Reference proteome</keyword>
<comment type="caution">
    <text evidence="7">The sequence shown here is derived from an EMBL/GenBank/DDBJ whole genome shotgun (WGS) entry which is preliminary data.</text>
</comment>
<feature type="transmembrane region" description="Helical" evidence="5">
    <location>
        <begin position="175"/>
        <end position="195"/>
    </location>
</feature>
<dbReference type="InterPro" id="IPR011701">
    <property type="entry name" value="MFS"/>
</dbReference>
<feature type="transmembrane region" description="Helical" evidence="5">
    <location>
        <begin position="147"/>
        <end position="169"/>
    </location>
</feature>